<dbReference type="Proteomes" id="UP000252694">
    <property type="component" value="Unassembled WGS sequence"/>
</dbReference>
<dbReference type="RefSeq" id="WP_024160922.1">
    <property type="nucleotide sequence ID" value="NZ_BBTD01000082.1"/>
</dbReference>
<dbReference type="EMBL" id="UFMQ01000068">
    <property type="protein sequence ID" value="SST34574.1"/>
    <property type="molecule type" value="Genomic_DNA"/>
</dbReference>
<dbReference type="EMBL" id="JARTMM010000053">
    <property type="protein sequence ID" value="MDK4882645.1"/>
    <property type="molecule type" value="Genomic_DNA"/>
</dbReference>
<proteinExistence type="predicted"/>
<gene>
    <name evidence="2" type="ORF">P9867_020390</name>
    <name evidence="1" type="ORF">P9867_13380</name>
    <name evidence="3" type="ORF">SAMEA104305318_04159</name>
</gene>
<name>A0A335GP48_ACIBA</name>
<reference evidence="1" key="3">
    <citation type="submission" date="2023-01" db="EMBL/GenBank/DDBJ databases">
        <title>Genomic dissection of endemic carbapenem resistance: metallo-beta-lactamase gene dissemination through clonal, plasmid and integron transfer pathways.</title>
        <authorList>
            <person name="Macesic N."/>
        </authorList>
    </citation>
    <scope>NUCLEOTIDE SEQUENCE</scope>
    <source>
        <strain evidence="1">CPO519</strain>
    </source>
</reference>
<protein>
    <submittedName>
        <fullName evidence="3">Uncharacterized protein</fullName>
    </submittedName>
</protein>
<reference evidence="3 4" key="1">
    <citation type="submission" date="2018-07" db="EMBL/GenBank/DDBJ databases">
        <authorList>
            <consortium name="Pathogen Informatics"/>
        </authorList>
    </citation>
    <scope>NUCLEOTIDE SEQUENCE [LARGE SCALE GENOMIC DNA]</scope>
    <source>
        <strain evidence="3 4">4300STDY7045823</strain>
    </source>
</reference>
<sequence>MNKLVLAIESGRITDGEVLFSQLNQLKSGQIPDMVSRQQFAELSEMVNAYQDVWMDEPVAFFQPIQDFLKAIDLEVYNDFSTDFDLWYYYEAPEQKYEATVATKPLFTAPKLTATGEVYNCLLTVEQAQNYLNKAIQFARDHNMPVPKSCNEPFIVTDGLEVGSELIYSGVGTDKAVYTAIQLIQEAILNNAGKEHVLCLRRFSNSLKPLVKSALGKEVYLTNCTLGKLADLLDRPETWSEFTEHFKQN</sequence>
<accession>A0A335GP48</accession>
<evidence type="ECO:0000313" key="1">
    <source>
        <dbReference type="EMBL" id="MDK4882645.1"/>
    </source>
</evidence>
<evidence type="ECO:0000313" key="3">
    <source>
        <dbReference type="EMBL" id="SST34574.1"/>
    </source>
</evidence>
<dbReference type="Proteomes" id="UP001174156">
    <property type="component" value="Unassembled WGS sequence"/>
</dbReference>
<evidence type="ECO:0000313" key="4">
    <source>
        <dbReference type="Proteomes" id="UP000252694"/>
    </source>
</evidence>
<organism evidence="3 4">
    <name type="scientific">Acinetobacter baumannii</name>
    <dbReference type="NCBI Taxonomy" id="470"/>
    <lineage>
        <taxon>Bacteria</taxon>
        <taxon>Pseudomonadati</taxon>
        <taxon>Pseudomonadota</taxon>
        <taxon>Gammaproteobacteria</taxon>
        <taxon>Moraxellales</taxon>
        <taxon>Moraxellaceae</taxon>
        <taxon>Acinetobacter</taxon>
        <taxon>Acinetobacter calcoaceticus/baumannii complex</taxon>
    </lineage>
</organism>
<evidence type="ECO:0000313" key="5">
    <source>
        <dbReference type="Proteomes" id="UP001174156"/>
    </source>
</evidence>
<reference evidence="2 5" key="2">
    <citation type="journal article" date="2023" name="Nat. Commun.">
        <title>Genomic dissection of endemic carbapenem resistance reveals metallo-beta-lactamase dissemination through clonal, plasmid and integron transfer.</title>
        <authorList>
            <person name="Macesic N."/>
            <person name="Hawkey J."/>
            <person name="Vezina B."/>
            <person name="Wisniewski J.A."/>
            <person name="Cottingham H."/>
            <person name="Blakeway L.V."/>
            <person name="Harshegyi T."/>
            <person name="Pragastis K."/>
            <person name="Badoordeen G.Z."/>
            <person name="Dennison A."/>
            <person name="Spelman D.W."/>
            <person name="Jenney A.W.J."/>
            <person name="Peleg A.Y."/>
        </authorList>
    </citation>
    <scope>NUCLEOTIDE SEQUENCE [LARGE SCALE GENOMIC DNA]</scope>
    <source>
        <strain evidence="2 5">CPO519</strain>
    </source>
</reference>
<reference evidence="2" key="4">
    <citation type="submission" date="2024-01" db="EMBL/GenBank/DDBJ databases">
        <authorList>
            <person name="Macesic N."/>
        </authorList>
    </citation>
    <scope>NUCLEOTIDE SEQUENCE</scope>
    <source>
        <strain evidence="2">CPO519</strain>
    </source>
</reference>
<evidence type="ECO:0000313" key="2">
    <source>
        <dbReference type="EMBL" id="MEC5498709.1"/>
    </source>
</evidence>
<dbReference type="AlphaFoldDB" id="A0A335GP48"/>
<dbReference type="EMBL" id="JARTMM020000002">
    <property type="protein sequence ID" value="MEC5498709.1"/>
    <property type="molecule type" value="Genomic_DNA"/>
</dbReference>